<feature type="domain" description="DUF659" evidence="1">
    <location>
        <begin position="115"/>
        <end position="254"/>
    </location>
</feature>
<dbReference type="AlphaFoldDB" id="A0ABD0V0E2"/>
<evidence type="ECO:0000313" key="3">
    <source>
        <dbReference type="EMBL" id="KAL0916161.1"/>
    </source>
</evidence>
<feature type="domain" description="HAT C-terminal dimerisation" evidence="2">
    <location>
        <begin position="500"/>
        <end position="581"/>
    </location>
</feature>
<evidence type="ECO:0000313" key="4">
    <source>
        <dbReference type="Proteomes" id="UP001552299"/>
    </source>
</evidence>
<dbReference type="Pfam" id="PF05699">
    <property type="entry name" value="Dimer_Tnp_hAT"/>
    <property type="match status" value="1"/>
</dbReference>
<sequence length="654" mass="75877">MQRQVDEAKFRIKRALPKEIPLPSTHGSSHTSSSYVRVDHSLSFRSEGYESKKRRGVASSSLEKAFNMQQREELDGEIARMFFSAGLPFNLARNPYYKNAFTFACNNNLAGYVPPDYNAIRSKLLERERAHIETLLEPTKGVWKEKGVSLMCDGWTDPQRRPLINFMAVTENYPMFIKAVNCEGEYKDKFFIANLIKEVIVLIGPSNVVQVITDNAPVCRAAGLLVEQTFPHIFWTPCVVHTLNLALKNICAAKNTEANEIIYAECHWITVIADDIVLIRNFIMNHSMRLSMFNDFSHLRMLAVAEIRFASVIIMLRRFKQIKNALQSMVISEKWSCYREDDVGKARYVKEKVLDDLWWDNVDYILAFTDPIYDMLREADTDKSCLHLIYEMWDSMLAKVKKIIYRHERKSHDEDSSFWSVVYTILENRWTKSNTPLHCLAHSLNPRYSSKEWLQEDPQRVSPQKDLEVSNMRKICLKRYFPNEERRKINIELAKFFGYLEDFGDQESLVDRWRMDPKMWWLIHGASAPLLQTIAIKLLGQVSSSSCCERNWSTYSFIQSMKRNKITPQRAEDLVYVHTNLCLLSRKTPLYMTGDNKMWDVAGDGFECLDDMGLLEVANLSLDEPELEAMIFNDDDIEGQRLTTESNSIIPSIE</sequence>
<evidence type="ECO:0000259" key="2">
    <source>
        <dbReference type="Pfam" id="PF05699"/>
    </source>
</evidence>
<gene>
    <name evidence="3" type="ORF">M5K25_013651</name>
</gene>
<dbReference type="PANTHER" id="PTHR32166:SF81">
    <property type="entry name" value="OS06G0658400 PROTEIN"/>
    <property type="match status" value="1"/>
</dbReference>
<evidence type="ECO:0008006" key="5">
    <source>
        <dbReference type="Google" id="ProtNLM"/>
    </source>
</evidence>
<dbReference type="InterPro" id="IPR007021">
    <property type="entry name" value="DUF659"/>
</dbReference>
<dbReference type="PANTHER" id="PTHR32166">
    <property type="entry name" value="OSJNBA0013A04.12 PROTEIN"/>
    <property type="match status" value="1"/>
</dbReference>
<keyword evidence="4" id="KW-1185">Reference proteome</keyword>
<comment type="caution">
    <text evidence="3">The sequence shown here is derived from an EMBL/GenBank/DDBJ whole genome shotgun (WGS) entry which is preliminary data.</text>
</comment>
<dbReference type="Pfam" id="PF04937">
    <property type="entry name" value="DUF659"/>
    <property type="match status" value="1"/>
</dbReference>
<dbReference type="SUPFAM" id="SSF53098">
    <property type="entry name" value="Ribonuclease H-like"/>
    <property type="match status" value="1"/>
</dbReference>
<proteinExistence type="predicted"/>
<dbReference type="Proteomes" id="UP001552299">
    <property type="component" value="Unassembled WGS sequence"/>
</dbReference>
<dbReference type="EMBL" id="JANQDX010000011">
    <property type="protein sequence ID" value="KAL0916161.1"/>
    <property type="molecule type" value="Genomic_DNA"/>
</dbReference>
<organism evidence="3 4">
    <name type="scientific">Dendrobium thyrsiflorum</name>
    <name type="common">Pinecone-like raceme dendrobium</name>
    <name type="synonym">Orchid</name>
    <dbReference type="NCBI Taxonomy" id="117978"/>
    <lineage>
        <taxon>Eukaryota</taxon>
        <taxon>Viridiplantae</taxon>
        <taxon>Streptophyta</taxon>
        <taxon>Embryophyta</taxon>
        <taxon>Tracheophyta</taxon>
        <taxon>Spermatophyta</taxon>
        <taxon>Magnoliopsida</taxon>
        <taxon>Liliopsida</taxon>
        <taxon>Asparagales</taxon>
        <taxon>Orchidaceae</taxon>
        <taxon>Epidendroideae</taxon>
        <taxon>Malaxideae</taxon>
        <taxon>Dendrobiinae</taxon>
        <taxon>Dendrobium</taxon>
    </lineage>
</organism>
<reference evidence="3 4" key="1">
    <citation type="journal article" date="2024" name="Plant Biotechnol. J.">
        <title>Dendrobium thyrsiflorum genome and its molecular insights into genes involved in important horticultural traits.</title>
        <authorList>
            <person name="Chen B."/>
            <person name="Wang J.Y."/>
            <person name="Zheng P.J."/>
            <person name="Li K.L."/>
            <person name="Liang Y.M."/>
            <person name="Chen X.F."/>
            <person name="Zhang C."/>
            <person name="Zhao X."/>
            <person name="He X."/>
            <person name="Zhang G.Q."/>
            <person name="Liu Z.J."/>
            <person name="Xu Q."/>
        </authorList>
    </citation>
    <scope>NUCLEOTIDE SEQUENCE [LARGE SCALE GENOMIC DNA]</scope>
    <source>
        <strain evidence="3">GZMU011</strain>
    </source>
</reference>
<evidence type="ECO:0000259" key="1">
    <source>
        <dbReference type="Pfam" id="PF04937"/>
    </source>
</evidence>
<dbReference type="InterPro" id="IPR008906">
    <property type="entry name" value="HATC_C_dom"/>
</dbReference>
<accession>A0ABD0V0E2</accession>
<dbReference type="InterPro" id="IPR012337">
    <property type="entry name" value="RNaseH-like_sf"/>
</dbReference>
<name>A0ABD0V0E2_DENTH</name>
<protein>
    <recommendedName>
        <fullName evidence="5">Transposase</fullName>
    </recommendedName>
</protein>